<name>A0AAJ1EIE2_9BACT</name>
<sequence length="385" mass="41862">MIVCFNCDSETKVKMDSLMANDHYTDYSELIAVAMANLWMLDREIAEKGALVIGEGTPLSLSVPSSRPVKIANPVPATSSVPPSRERPPAKTAAPPAERAPLSIPDLFLPVGLDGLSVATVDIERQEPITADSFTLDRWLFGQYNKLLPAKANCRALVRLAAEHPDGEPLEETAPRIAEVAALLGDWLADYDRRHQIGRDDAMATAFPRSGPNAEKSRARYANQFVGSVNSQGALSGLLQDYRLAGLAPGNGPRLLPTKQGMSLARLANPILDGHRTEPAQRFSAEETAFLLKHIRSFVPVEAFAFRTLLRAIADAADTPDKLDEALRVFVPTDSNRSLSSSFLTSQRSGALSRMADLGLISRVRKGVRVSYAMTEQGQIFIKSK</sequence>
<protein>
    <submittedName>
        <fullName evidence="2">Uncharacterized protein</fullName>
    </submittedName>
</protein>
<evidence type="ECO:0000256" key="1">
    <source>
        <dbReference type="SAM" id="MobiDB-lite"/>
    </source>
</evidence>
<dbReference type="AlphaFoldDB" id="A0AAJ1EIE2"/>
<evidence type="ECO:0000313" key="2">
    <source>
        <dbReference type="EMBL" id="MBZ0160108.1"/>
    </source>
</evidence>
<dbReference type="EMBL" id="JAIOIU010000102">
    <property type="protein sequence ID" value="MBZ0160108.1"/>
    <property type="molecule type" value="Genomic_DNA"/>
</dbReference>
<comment type="caution">
    <text evidence="2">The sequence shown here is derived from an EMBL/GenBank/DDBJ whole genome shotgun (WGS) entry which is preliminary data.</text>
</comment>
<evidence type="ECO:0000313" key="3">
    <source>
        <dbReference type="Proteomes" id="UP001197609"/>
    </source>
</evidence>
<organism evidence="2 3">
    <name type="scientific">Candidatus Methylomirabilis tolerans</name>
    <dbReference type="NCBI Taxonomy" id="3123416"/>
    <lineage>
        <taxon>Bacteria</taxon>
        <taxon>Candidatus Methylomirabilota</taxon>
        <taxon>Candidatus Methylomirabilia</taxon>
        <taxon>Candidatus Methylomirabilales</taxon>
        <taxon>Candidatus Methylomirabilaceae</taxon>
        <taxon>Candidatus Methylomirabilis</taxon>
    </lineage>
</organism>
<proteinExistence type="predicted"/>
<dbReference type="Proteomes" id="UP001197609">
    <property type="component" value="Unassembled WGS sequence"/>
</dbReference>
<feature type="region of interest" description="Disordered" evidence="1">
    <location>
        <begin position="72"/>
        <end position="98"/>
    </location>
</feature>
<gene>
    <name evidence="2" type="ORF">K8G79_08245</name>
</gene>
<reference evidence="2 3" key="1">
    <citation type="journal article" date="2021" name="bioRxiv">
        <title>Unraveling nitrogen, sulfur and carbon metabolic pathways and microbial community transcriptional responses to substrate deprivation and toxicity stresses in a bioreactor mimicking anoxic brackish coastal sediment conditions.</title>
        <authorList>
            <person name="Martins P.D."/>
            <person name="Echeveste M.J."/>
            <person name="Arshad A."/>
            <person name="Kurth J."/>
            <person name="Ouboter H."/>
            <person name="Jetten M.S.M."/>
            <person name="Welte C.U."/>
        </authorList>
    </citation>
    <scope>NUCLEOTIDE SEQUENCE [LARGE SCALE GENOMIC DNA]</scope>
    <source>
        <strain evidence="2">MAG_38</strain>
    </source>
</reference>
<accession>A0AAJ1EIE2</accession>